<keyword evidence="2" id="KW-1185">Reference proteome</keyword>
<sequence>MRLTSDPHVDVNGCRGFKGKAGQALKFQTDWLVTCFTSCSLFHSDRILSLLPIPSSVSNLSDERETCNRTLRTSET</sequence>
<dbReference type="AlphaFoldDB" id="A0A3S5CE22"/>
<accession>A0A3S5CE22</accession>
<dbReference type="EMBL" id="CAAALY010018295">
    <property type="protein sequence ID" value="VEL13606.1"/>
    <property type="molecule type" value="Genomic_DNA"/>
</dbReference>
<proteinExistence type="predicted"/>
<protein>
    <submittedName>
        <fullName evidence="1">Uncharacterized protein</fullName>
    </submittedName>
</protein>
<organism evidence="1 2">
    <name type="scientific">Protopolystoma xenopodis</name>
    <dbReference type="NCBI Taxonomy" id="117903"/>
    <lineage>
        <taxon>Eukaryota</taxon>
        <taxon>Metazoa</taxon>
        <taxon>Spiralia</taxon>
        <taxon>Lophotrochozoa</taxon>
        <taxon>Platyhelminthes</taxon>
        <taxon>Monogenea</taxon>
        <taxon>Polyopisthocotylea</taxon>
        <taxon>Polystomatidea</taxon>
        <taxon>Polystomatidae</taxon>
        <taxon>Protopolystoma</taxon>
    </lineage>
</organism>
<comment type="caution">
    <text evidence="1">The sequence shown here is derived from an EMBL/GenBank/DDBJ whole genome shotgun (WGS) entry which is preliminary data.</text>
</comment>
<gene>
    <name evidence="1" type="ORF">PXEA_LOCUS7046</name>
</gene>
<name>A0A3S5CE22_9PLAT</name>
<evidence type="ECO:0000313" key="2">
    <source>
        <dbReference type="Proteomes" id="UP000784294"/>
    </source>
</evidence>
<reference evidence="1" key="1">
    <citation type="submission" date="2018-11" db="EMBL/GenBank/DDBJ databases">
        <authorList>
            <consortium name="Pathogen Informatics"/>
        </authorList>
    </citation>
    <scope>NUCLEOTIDE SEQUENCE</scope>
</reference>
<evidence type="ECO:0000313" key="1">
    <source>
        <dbReference type="EMBL" id="VEL13606.1"/>
    </source>
</evidence>
<dbReference type="Proteomes" id="UP000784294">
    <property type="component" value="Unassembled WGS sequence"/>
</dbReference>